<protein>
    <submittedName>
        <fullName evidence="1">Uncharacterized protein</fullName>
    </submittedName>
</protein>
<dbReference type="EMBL" id="BPLR01009501">
    <property type="protein sequence ID" value="GIY32389.1"/>
    <property type="molecule type" value="Genomic_DNA"/>
</dbReference>
<dbReference type="Proteomes" id="UP001054945">
    <property type="component" value="Unassembled WGS sequence"/>
</dbReference>
<evidence type="ECO:0000313" key="1">
    <source>
        <dbReference type="EMBL" id="GIY32389.1"/>
    </source>
</evidence>
<sequence length="99" mass="11125">MPDSLQLQLPLTPIPFPLSPSLFAECGQFNIVEKGIKITSIRIFALIKQSLFDDMKNGVHIEIHLTLTLIQCRTNTARCSLPKESLGTQFHLNSSFRTI</sequence>
<evidence type="ECO:0000313" key="2">
    <source>
        <dbReference type="Proteomes" id="UP001054945"/>
    </source>
</evidence>
<gene>
    <name evidence="1" type="ORF">CEXT_659371</name>
</gene>
<reference evidence="1 2" key="1">
    <citation type="submission" date="2021-06" db="EMBL/GenBank/DDBJ databases">
        <title>Caerostris extrusa draft genome.</title>
        <authorList>
            <person name="Kono N."/>
            <person name="Arakawa K."/>
        </authorList>
    </citation>
    <scope>NUCLEOTIDE SEQUENCE [LARGE SCALE GENOMIC DNA]</scope>
</reference>
<comment type="caution">
    <text evidence="1">The sequence shown here is derived from an EMBL/GenBank/DDBJ whole genome shotgun (WGS) entry which is preliminary data.</text>
</comment>
<dbReference type="AlphaFoldDB" id="A0AAV4SEI5"/>
<keyword evidence="2" id="KW-1185">Reference proteome</keyword>
<accession>A0AAV4SEI5</accession>
<name>A0AAV4SEI5_CAEEX</name>
<organism evidence="1 2">
    <name type="scientific">Caerostris extrusa</name>
    <name type="common">Bark spider</name>
    <name type="synonym">Caerostris bankana</name>
    <dbReference type="NCBI Taxonomy" id="172846"/>
    <lineage>
        <taxon>Eukaryota</taxon>
        <taxon>Metazoa</taxon>
        <taxon>Ecdysozoa</taxon>
        <taxon>Arthropoda</taxon>
        <taxon>Chelicerata</taxon>
        <taxon>Arachnida</taxon>
        <taxon>Araneae</taxon>
        <taxon>Araneomorphae</taxon>
        <taxon>Entelegynae</taxon>
        <taxon>Araneoidea</taxon>
        <taxon>Araneidae</taxon>
        <taxon>Caerostris</taxon>
    </lineage>
</organism>
<proteinExistence type="predicted"/>